<dbReference type="InterPro" id="IPR010593">
    <property type="entry name" value="DUF1159"/>
</dbReference>
<reference evidence="1 2" key="1">
    <citation type="submission" date="2017-01" db="EMBL/GenBank/DDBJ databases">
        <authorList>
            <person name="Varghese N."/>
            <person name="Submissions S."/>
        </authorList>
    </citation>
    <scope>NUCLEOTIDE SEQUENCE [LARGE SCALE GENOMIC DNA]</scope>
    <source>
        <strain evidence="1 2">ATCC 700171</strain>
    </source>
</reference>
<dbReference type="InterPro" id="IPR007922">
    <property type="entry name" value="DciA-like"/>
</dbReference>
<dbReference type="AlphaFoldDB" id="A0A1N6UWT0"/>
<gene>
    <name evidence="1" type="ORF">SAMN05421641_11263</name>
</gene>
<evidence type="ECO:0000313" key="2">
    <source>
        <dbReference type="Proteomes" id="UP000323956"/>
    </source>
</evidence>
<evidence type="ECO:0000313" key="1">
    <source>
        <dbReference type="EMBL" id="SIQ70075.1"/>
    </source>
</evidence>
<name>A0A1N6UWT0_9RHOB</name>
<protein>
    <recommendedName>
        <fullName evidence="3">DUF721 domain-containing protein</fullName>
    </recommendedName>
</protein>
<proteinExistence type="predicted"/>
<dbReference type="Proteomes" id="UP000323956">
    <property type="component" value="Unassembled WGS sequence"/>
</dbReference>
<dbReference type="PIRSF" id="PIRSF032064">
    <property type="entry name" value="UCP032064"/>
    <property type="match status" value="1"/>
</dbReference>
<organism evidence="1 2">
    <name type="scientific">Paracoccus thiocyanatus</name>
    <dbReference type="NCBI Taxonomy" id="34006"/>
    <lineage>
        <taxon>Bacteria</taxon>
        <taxon>Pseudomonadati</taxon>
        <taxon>Pseudomonadota</taxon>
        <taxon>Alphaproteobacteria</taxon>
        <taxon>Rhodobacterales</taxon>
        <taxon>Paracoccaceae</taxon>
        <taxon>Paracoccus</taxon>
    </lineage>
</organism>
<evidence type="ECO:0008006" key="3">
    <source>
        <dbReference type="Google" id="ProtNLM"/>
    </source>
</evidence>
<dbReference type="EMBL" id="FTMK01000012">
    <property type="protein sequence ID" value="SIQ70075.1"/>
    <property type="molecule type" value="Genomic_DNA"/>
</dbReference>
<dbReference type="Pfam" id="PF05258">
    <property type="entry name" value="DciA"/>
    <property type="match status" value="1"/>
</dbReference>
<sequence length="186" mass="19767">MAQKKPESPPRRRMRGFEAAAQLVAPRIKAVGESRGFAAARLLTHWPEVVGPELAARTRPVKISHGKGFGATLTLLVPGAQAPMIAMQLDQIRERVNACYGFNAVARIVLTQTAPVGFAQGEGGFAEGQAAFAGAPRRPAAPDPQKLAQAQDIAAGFDNPALSAAMRRLALNILSRRDANDRKANP</sequence>
<accession>A0A1N6UWT0</accession>